<name>A0A3G1DGI7_PSEAI</name>
<dbReference type="AlphaFoldDB" id="A0A3G1DGI7"/>
<keyword evidence="2" id="KW-0614">Plasmid</keyword>
<keyword evidence="1" id="KW-0812">Transmembrane</keyword>
<geneLocation type="plasmid" evidence="2">
    <name>pHN39-SIM</name>
</geneLocation>
<keyword evidence="1" id="KW-1133">Transmembrane helix</keyword>
<evidence type="ECO:0000256" key="1">
    <source>
        <dbReference type="SAM" id="Phobius"/>
    </source>
</evidence>
<feature type="transmembrane region" description="Helical" evidence="1">
    <location>
        <begin position="33"/>
        <end position="55"/>
    </location>
</feature>
<protein>
    <submittedName>
        <fullName evidence="2">Uncharacterized protein</fullName>
    </submittedName>
</protein>
<proteinExistence type="predicted"/>
<organism evidence="2">
    <name type="scientific">Pseudomonas aeruginosa</name>
    <dbReference type="NCBI Taxonomy" id="287"/>
    <lineage>
        <taxon>Bacteria</taxon>
        <taxon>Pseudomonadati</taxon>
        <taxon>Pseudomonadota</taxon>
        <taxon>Gammaproteobacteria</taxon>
        <taxon>Pseudomonadales</taxon>
        <taxon>Pseudomonadaceae</taxon>
        <taxon>Pseudomonas</taxon>
    </lineage>
</organism>
<evidence type="ECO:0000313" key="2">
    <source>
        <dbReference type="EMBL" id="AMP35762.1"/>
    </source>
</evidence>
<accession>A0A3G1DGI7</accession>
<keyword evidence="1" id="KW-0472">Membrane</keyword>
<dbReference type="EMBL" id="KU254577">
    <property type="protein sequence ID" value="AMP35762.1"/>
    <property type="molecule type" value="Genomic_DNA"/>
</dbReference>
<sequence>MSLGGAIFFTAVLAVLLGWCASACRETEGAWKLWLLFFVVTVGLTWFIYFCSVMADQQ</sequence>
<reference evidence="2" key="1">
    <citation type="submission" date="2015-12" db="EMBL/GenBank/DDBJ databases">
        <title>The first report of fully sequenced SIM-encoding plasmid pHN39-SIM.</title>
        <authorList>
            <person name="Sun F."/>
            <person name="Zhou D."/>
            <person name="Wang Q."/>
            <person name="Feng J."/>
            <person name="Feng W."/>
            <person name="Luo W."/>
            <person name="Zhang D."/>
            <person name="Chen Y."/>
            <person name="Qiu X."/>
            <person name="Yin Z."/>
            <person name="Chen W."/>
            <person name="Xia P."/>
        </authorList>
    </citation>
    <scope>NUCLEOTIDE SEQUENCE</scope>
    <source>
        <strain evidence="2">HN39</strain>
        <plasmid evidence="2">pHN39-SIM</plasmid>
    </source>
</reference>